<keyword evidence="3" id="KW-1185">Reference proteome</keyword>
<feature type="compositionally biased region" description="Acidic residues" evidence="1">
    <location>
        <begin position="97"/>
        <end position="136"/>
    </location>
</feature>
<evidence type="ECO:0000256" key="1">
    <source>
        <dbReference type="SAM" id="MobiDB-lite"/>
    </source>
</evidence>
<evidence type="ECO:0000313" key="3">
    <source>
        <dbReference type="Proteomes" id="UP000800036"/>
    </source>
</evidence>
<dbReference type="Proteomes" id="UP000800036">
    <property type="component" value="Unassembled WGS sequence"/>
</dbReference>
<name>A0A6A5VQL5_9PLEO</name>
<organism evidence="2 3">
    <name type="scientific">Bimuria novae-zelandiae CBS 107.79</name>
    <dbReference type="NCBI Taxonomy" id="1447943"/>
    <lineage>
        <taxon>Eukaryota</taxon>
        <taxon>Fungi</taxon>
        <taxon>Dikarya</taxon>
        <taxon>Ascomycota</taxon>
        <taxon>Pezizomycotina</taxon>
        <taxon>Dothideomycetes</taxon>
        <taxon>Pleosporomycetidae</taxon>
        <taxon>Pleosporales</taxon>
        <taxon>Massarineae</taxon>
        <taxon>Didymosphaeriaceae</taxon>
        <taxon>Bimuria</taxon>
    </lineage>
</organism>
<dbReference type="OrthoDB" id="4521980at2759"/>
<dbReference type="EMBL" id="ML976657">
    <property type="protein sequence ID" value="KAF1979531.1"/>
    <property type="molecule type" value="Genomic_DNA"/>
</dbReference>
<gene>
    <name evidence="2" type="ORF">BU23DRAFT_594777</name>
</gene>
<sequence length="142" mass="16338">MLKGHKPRCMEDKIRIETEAPEDGQANTVLHIYFDWTPREIIQLDIAAGDPNRTEAKDWATIVKISWKMDMIGEPPITEEKAKVRAIRLCNNVLDCAIEEEEDEDEDEDAEEDENEDDDEEDNDDNDEGSNEDEDEDKGRGK</sequence>
<feature type="region of interest" description="Disordered" evidence="1">
    <location>
        <begin position="97"/>
        <end position="142"/>
    </location>
</feature>
<protein>
    <submittedName>
        <fullName evidence="2">Uncharacterized protein</fullName>
    </submittedName>
</protein>
<reference evidence="2" key="1">
    <citation type="journal article" date="2020" name="Stud. Mycol.">
        <title>101 Dothideomycetes genomes: a test case for predicting lifestyles and emergence of pathogens.</title>
        <authorList>
            <person name="Haridas S."/>
            <person name="Albert R."/>
            <person name="Binder M."/>
            <person name="Bloem J."/>
            <person name="Labutti K."/>
            <person name="Salamov A."/>
            <person name="Andreopoulos B."/>
            <person name="Baker S."/>
            <person name="Barry K."/>
            <person name="Bills G."/>
            <person name="Bluhm B."/>
            <person name="Cannon C."/>
            <person name="Castanera R."/>
            <person name="Culley D."/>
            <person name="Daum C."/>
            <person name="Ezra D."/>
            <person name="Gonzalez J."/>
            <person name="Henrissat B."/>
            <person name="Kuo A."/>
            <person name="Liang C."/>
            <person name="Lipzen A."/>
            <person name="Lutzoni F."/>
            <person name="Magnuson J."/>
            <person name="Mondo S."/>
            <person name="Nolan M."/>
            <person name="Ohm R."/>
            <person name="Pangilinan J."/>
            <person name="Park H.-J."/>
            <person name="Ramirez L."/>
            <person name="Alfaro M."/>
            <person name="Sun H."/>
            <person name="Tritt A."/>
            <person name="Yoshinaga Y."/>
            <person name="Zwiers L.-H."/>
            <person name="Turgeon B."/>
            <person name="Goodwin S."/>
            <person name="Spatafora J."/>
            <person name="Crous P."/>
            <person name="Grigoriev I."/>
        </authorList>
    </citation>
    <scope>NUCLEOTIDE SEQUENCE</scope>
    <source>
        <strain evidence="2">CBS 107.79</strain>
    </source>
</reference>
<dbReference type="AlphaFoldDB" id="A0A6A5VQL5"/>
<proteinExistence type="predicted"/>
<evidence type="ECO:0000313" key="2">
    <source>
        <dbReference type="EMBL" id="KAF1979531.1"/>
    </source>
</evidence>
<accession>A0A6A5VQL5</accession>